<dbReference type="Pfam" id="PF01070">
    <property type="entry name" value="FMN_dh"/>
    <property type="match status" value="1"/>
</dbReference>
<comment type="caution">
    <text evidence="9">The sequence shown here is derived from an EMBL/GenBank/DDBJ whole genome shotgun (WGS) entry which is preliminary data.</text>
</comment>
<dbReference type="PROSITE" id="PS00557">
    <property type="entry name" value="FMN_HYDROXY_ACID_DH_1"/>
    <property type="match status" value="1"/>
</dbReference>
<dbReference type="GO" id="GO:0010181">
    <property type="term" value="F:FMN binding"/>
    <property type="evidence" value="ECO:0007669"/>
    <property type="project" value="InterPro"/>
</dbReference>
<name>A0A4V6Q6Z5_9PSEU</name>
<feature type="binding site" evidence="7">
    <location>
        <begin position="270"/>
        <end position="274"/>
    </location>
    <ligand>
        <name>FMN</name>
        <dbReference type="ChEBI" id="CHEBI:58210"/>
    </ligand>
</feature>
<feature type="binding site" evidence="7">
    <location>
        <position position="215"/>
    </location>
    <ligand>
        <name>FMN</name>
        <dbReference type="ChEBI" id="CHEBI:58210"/>
    </ligand>
</feature>
<evidence type="ECO:0000256" key="4">
    <source>
        <dbReference type="ARBA" id="ARBA00023002"/>
    </source>
</evidence>
<accession>A0A4V6Q6Z5</accession>
<dbReference type="InterPro" id="IPR013785">
    <property type="entry name" value="Aldolase_TIM"/>
</dbReference>
<evidence type="ECO:0000256" key="6">
    <source>
        <dbReference type="PIRSR" id="PIRSR000138-1"/>
    </source>
</evidence>
<feature type="binding site" evidence="7">
    <location>
        <position position="121"/>
    </location>
    <ligand>
        <name>FMN</name>
        <dbReference type="ChEBI" id="CHEBI:58210"/>
    </ligand>
</feature>
<keyword evidence="4" id="KW-0560">Oxidoreductase</keyword>
<evidence type="ECO:0000256" key="5">
    <source>
        <dbReference type="ARBA" id="ARBA00024042"/>
    </source>
</evidence>
<dbReference type="InterPro" id="IPR037396">
    <property type="entry name" value="FMN_HAD"/>
</dbReference>
<dbReference type="PIRSF" id="PIRSF000138">
    <property type="entry name" value="Al-hdrx_acd_dh"/>
    <property type="match status" value="1"/>
</dbReference>
<evidence type="ECO:0000256" key="1">
    <source>
        <dbReference type="ARBA" id="ARBA00001917"/>
    </source>
</evidence>
<comment type="similarity">
    <text evidence="5">Belongs to the FMN-dependent alpha-hydroxy acid dehydrogenase family.</text>
</comment>
<dbReference type="Proteomes" id="UP000294927">
    <property type="component" value="Unassembled WGS sequence"/>
</dbReference>
<keyword evidence="10" id="KW-1185">Reference proteome</keyword>
<feature type="domain" description="FMN hydroxy acid dehydrogenase" evidence="8">
    <location>
        <begin position="1"/>
        <end position="343"/>
    </location>
</feature>
<evidence type="ECO:0000313" key="10">
    <source>
        <dbReference type="Proteomes" id="UP000294927"/>
    </source>
</evidence>
<dbReference type="PROSITE" id="PS51349">
    <property type="entry name" value="FMN_HYDROXY_ACID_DH_2"/>
    <property type="match status" value="1"/>
</dbReference>
<feature type="binding site" evidence="7">
    <location>
        <begin position="293"/>
        <end position="294"/>
    </location>
    <ligand>
        <name>FMN</name>
        <dbReference type="ChEBI" id="CHEBI:58210"/>
    </ligand>
</feature>
<reference evidence="9 10" key="1">
    <citation type="submission" date="2019-03" db="EMBL/GenBank/DDBJ databases">
        <title>Genomic Encyclopedia of Archaeal and Bacterial Type Strains, Phase II (KMG-II): from individual species to whole genera.</title>
        <authorList>
            <person name="Goeker M."/>
        </authorList>
    </citation>
    <scope>NUCLEOTIDE SEQUENCE [LARGE SCALE GENOMIC DNA]</scope>
    <source>
        <strain evidence="9 10">DSM 45499</strain>
    </source>
</reference>
<organism evidence="9 10">
    <name type="scientific">Actinophytocola oryzae</name>
    <dbReference type="NCBI Taxonomy" id="502181"/>
    <lineage>
        <taxon>Bacteria</taxon>
        <taxon>Bacillati</taxon>
        <taxon>Actinomycetota</taxon>
        <taxon>Actinomycetes</taxon>
        <taxon>Pseudonocardiales</taxon>
        <taxon>Pseudonocardiaceae</taxon>
    </lineage>
</organism>
<feature type="binding site" evidence="7">
    <location>
        <begin position="74"/>
        <end position="76"/>
    </location>
    <ligand>
        <name>FMN</name>
        <dbReference type="ChEBI" id="CHEBI:58210"/>
    </ligand>
</feature>
<proteinExistence type="inferred from homology"/>
<gene>
    <name evidence="9" type="ORF">CLV71_102408</name>
</gene>
<evidence type="ECO:0000256" key="7">
    <source>
        <dbReference type="PIRSR" id="PIRSR000138-2"/>
    </source>
</evidence>
<feature type="binding site" evidence="7">
    <location>
        <position position="239"/>
    </location>
    <ligand>
        <name>glyoxylate</name>
        <dbReference type="ChEBI" id="CHEBI:36655"/>
    </ligand>
</feature>
<protein>
    <submittedName>
        <fullName evidence="9">4-hydroxymandelate oxidase</fullName>
    </submittedName>
</protein>
<evidence type="ECO:0000313" key="9">
    <source>
        <dbReference type="EMBL" id="TDV56341.1"/>
    </source>
</evidence>
<feature type="binding site" evidence="7">
    <location>
        <position position="242"/>
    </location>
    <ligand>
        <name>glyoxylate</name>
        <dbReference type="ChEBI" id="CHEBI:36655"/>
    </ligand>
</feature>
<dbReference type="InterPro" id="IPR012133">
    <property type="entry name" value="Alpha-hydoxy_acid_DH_FMN"/>
</dbReference>
<evidence type="ECO:0000259" key="8">
    <source>
        <dbReference type="PROSITE" id="PS51349"/>
    </source>
</evidence>
<dbReference type="CDD" id="cd02809">
    <property type="entry name" value="alpha_hydroxyacid_oxid_FMN"/>
    <property type="match status" value="1"/>
</dbReference>
<feature type="binding site" evidence="7">
    <location>
        <position position="149"/>
    </location>
    <ligand>
        <name>FMN</name>
        <dbReference type="ChEBI" id="CHEBI:58210"/>
    </ligand>
</feature>
<dbReference type="GO" id="GO:0016491">
    <property type="term" value="F:oxidoreductase activity"/>
    <property type="evidence" value="ECO:0007669"/>
    <property type="project" value="UniProtKB-KW"/>
</dbReference>
<dbReference type="SUPFAM" id="SSF51395">
    <property type="entry name" value="FMN-linked oxidoreductases"/>
    <property type="match status" value="1"/>
</dbReference>
<feature type="active site" description="Proton acceptor" evidence="6">
    <location>
        <position position="239"/>
    </location>
</feature>
<sequence>MDVERLEEEAARILPAEVRDFVAGGADDEVSLAANVTAFRRRTLAPRVLTGASVPSAATMVLGCPLAAPVLVAPMGMQRLVHPDGEAATSAAAAANGLGFVLATGASVPIEEVGGPARLFQLYLLDDRGVSDDLVRRAVDAGYRAIVLTVDAPVIGNRPRDRRTRGGTAWRNANFEPYPGIDAEHHAYVSRIRADITWADVDHVVATAGVPVVVKGVLRPDDAVRAADHGAAGVVVSNHGGRQLGRAAVPIDVLESVVDAVGGRVAVLLDGGVRRPADVLTAVALGADAVLVGRLAMWALAAGGEAGVTEVLGDLVTGIHRTMTLLGARTLNDLTGVVTPTER</sequence>
<keyword evidence="3 7" id="KW-0288">FMN</keyword>
<dbReference type="Gene3D" id="3.20.20.70">
    <property type="entry name" value="Aldolase class I"/>
    <property type="match status" value="1"/>
</dbReference>
<dbReference type="RefSeq" id="WP_133901592.1">
    <property type="nucleotide sequence ID" value="NZ_SOCP01000002.1"/>
</dbReference>
<feature type="binding site" evidence="7">
    <location>
        <position position="237"/>
    </location>
    <ligand>
        <name>FMN</name>
        <dbReference type="ChEBI" id="CHEBI:58210"/>
    </ligand>
</feature>
<dbReference type="OrthoDB" id="9770452at2"/>
<comment type="cofactor">
    <cofactor evidence="1">
        <name>FMN</name>
        <dbReference type="ChEBI" id="CHEBI:58210"/>
    </cofactor>
</comment>
<dbReference type="PANTHER" id="PTHR10578:SF107">
    <property type="entry name" value="2-HYDROXYACID OXIDASE 1"/>
    <property type="match status" value="1"/>
</dbReference>
<dbReference type="AlphaFoldDB" id="A0A4V6Q6Z5"/>
<feature type="binding site" evidence="7">
    <location>
        <position position="158"/>
    </location>
    <ligand>
        <name>FMN</name>
        <dbReference type="ChEBI" id="CHEBI:58210"/>
    </ligand>
</feature>
<dbReference type="PANTHER" id="PTHR10578">
    <property type="entry name" value="S -2-HYDROXY-ACID OXIDASE-RELATED"/>
    <property type="match status" value="1"/>
</dbReference>
<feature type="binding site" evidence="7">
    <location>
        <position position="123"/>
    </location>
    <ligand>
        <name>glyoxylate</name>
        <dbReference type="ChEBI" id="CHEBI:36655"/>
    </ligand>
</feature>
<evidence type="ECO:0000256" key="3">
    <source>
        <dbReference type="ARBA" id="ARBA00022643"/>
    </source>
</evidence>
<keyword evidence="2 7" id="KW-0285">Flavoprotein</keyword>
<dbReference type="EMBL" id="SOCP01000002">
    <property type="protein sequence ID" value="TDV56341.1"/>
    <property type="molecule type" value="Genomic_DNA"/>
</dbReference>
<dbReference type="InterPro" id="IPR000262">
    <property type="entry name" value="FMN-dep_DH"/>
</dbReference>
<evidence type="ECO:0000256" key="2">
    <source>
        <dbReference type="ARBA" id="ARBA00022630"/>
    </source>
</evidence>
<dbReference type="InterPro" id="IPR008259">
    <property type="entry name" value="FMN_hydac_DH_AS"/>
</dbReference>